<protein>
    <submittedName>
        <fullName evidence="1">Uncharacterized protein</fullName>
    </submittedName>
</protein>
<sequence length="79" mass="8577">MEPYRIKRLTFSAGVASDFSGAVDRSTHQLTAVIIAANLLSEVPINGEIDKGAMQLVAALSNRKFTPEQMTQLKATLRS</sequence>
<proteinExistence type="predicted"/>
<dbReference type="AlphaFoldDB" id="A0A1F5KHF1"/>
<dbReference type="EMBL" id="MFDD01000012">
    <property type="protein sequence ID" value="OGE40342.1"/>
    <property type="molecule type" value="Genomic_DNA"/>
</dbReference>
<evidence type="ECO:0000313" key="2">
    <source>
        <dbReference type="Proteomes" id="UP000177328"/>
    </source>
</evidence>
<name>A0A1F5KHF1_9BACT</name>
<organism evidence="1 2">
    <name type="scientific">Candidatus Daviesbacteria bacterium RIFCSPHIGHO2_02_FULL_43_12</name>
    <dbReference type="NCBI Taxonomy" id="1797776"/>
    <lineage>
        <taxon>Bacteria</taxon>
        <taxon>Candidatus Daviesiibacteriota</taxon>
    </lineage>
</organism>
<reference evidence="1 2" key="1">
    <citation type="journal article" date="2016" name="Nat. Commun.">
        <title>Thousands of microbial genomes shed light on interconnected biogeochemical processes in an aquifer system.</title>
        <authorList>
            <person name="Anantharaman K."/>
            <person name="Brown C.T."/>
            <person name="Hug L.A."/>
            <person name="Sharon I."/>
            <person name="Castelle C.J."/>
            <person name="Probst A.J."/>
            <person name="Thomas B.C."/>
            <person name="Singh A."/>
            <person name="Wilkins M.J."/>
            <person name="Karaoz U."/>
            <person name="Brodie E.L."/>
            <person name="Williams K.H."/>
            <person name="Hubbard S.S."/>
            <person name="Banfield J.F."/>
        </authorList>
    </citation>
    <scope>NUCLEOTIDE SEQUENCE [LARGE SCALE GENOMIC DNA]</scope>
</reference>
<accession>A0A1F5KHF1</accession>
<evidence type="ECO:0000313" key="1">
    <source>
        <dbReference type="EMBL" id="OGE40342.1"/>
    </source>
</evidence>
<gene>
    <name evidence="1" type="ORF">A3D25_03095</name>
</gene>
<dbReference type="Proteomes" id="UP000177328">
    <property type="component" value="Unassembled WGS sequence"/>
</dbReference>
<comment type="caution">
    <text evidence="1">The sequence shown here is derived from an EMBL/GenBank/DDBJ whole genome shotgun (WGS) entry which is preliminary data.</text>
</comment>